<sequence>MVLFLVNTFPSLERPKDGAFNLRAAKQLSNSVKLKIIHLRAWHPKRKFIDTYQIDGLDISVFSFPLLPNSSPRILGLQLLIYKNIFLMTFRKKLKNIELIHSVGASFSGVVGSYVAKKLIKKHIAQCIGSDINFSLPKLTNSLGIKGWENNVDYFGCNSNELAEAIKKLYSAANTKVVYRGVDLQEFKFNQQKFLDPREKIYLLFLGGLSYRSETSFGRNLKGGITVLKAWKLVIDQNPELNDRVELLYGGPETSVELLENKLETNNLNLYSIKAIGQLSKEEVKLFMQKAHIVLVPSMAEGLPNIAMEAGASGCVIIATDVGGTHEVVVDGYNGKLIQAGDINQLIAVIKSIIENRGELKVMGQNSRKLMEDKFDKKQFSQDYISLYNTILNKY</sequence>
<evidence type="ECO:0000259" key="1">
    <source>
        <dbReference type="Pfam" id="PF00534"/>
    </source>
</evidence>
<accession>A0A2U2XF49</accession>
<feature type="domain" description="Glycosyl transferase family 1" evidence="1">
    <location>
        <begin position="222"/>
        <end position="369"/>
    </location>
</feature>
<evidence type="ECO:0000313" key="3">
    <source>
        <dbReference type="Proteomes" id="UP000245370"/>
    </source>
</evidence>
<dbReference type="GO" id="GO:0016757">
    <property type="term" value="F:glycosyltransferase activity"/>
    <property type="evidence" value="ECO:0007669"/>
    <property type="project" value="InterPro"/>
</dbReference>
<dbReference type="SUPFAM" id="SSF53756">
    <property type="entry name" value="UDP-Glycosyltransferase/glycogen phosphorylase"/>
    <property type="match status" value="1"/>
</dbReference>
<gene>
    <name evidence="2" type="ORF">DIT68_04025</name>
</gene>
<dbReference type="Proteomes" id="UP000245370">
    <property type="component" value="Unassembled WGS sequence"/>
</dbReference>
<proteinExistence type="predicted"/>
<dbReference type="InterPro" id="IPR001296">
    <property type="entry name" value="Glyco_trans_1"/>
</dbReference>
<name>A0A2U2XF49_9FLAO</name>
<evidence type="ECO:0000313" key="2">
    <source>
        <dbReference type="EMBL" id="PWH86415.1"/>
    </source>
</evidence>
<dbReference type="RefSeq" id="WP_109358526.1">
    <property type="nucleotide sequence ID" value="NZ_QFRJ01000002.1"/>
</dbReference>
<dbReference type="OrthoDB" id="502646at2"/>
<dbReference type="AlphaFoldDB" id="A0A2U2XF49"/>
<protein>
    <recommendedName>
        <fullName evidence="1">Glycosyl transferase family 1 domain-containing protein</fullName>
    </recommendedName>
</protein>
<reference evidence="2 3" key="1">
    <citation type="submission" date="2018-05" db="EMBL/GenBank/DDBJ databases">
        <title>Brumimicrobium oceani sp. nov., isolated from coastal sediment.</title>
        <authorList>
            <person name="Kou Y."/>
        </authorList>
    </citation>
    <scope>NUCLEOTIDE SEQUENCE [LARGE SCALE GENOMIC DNA]</scope>
    <source>
        <strain evidence="2 3">C305</strain>
    </source>
</reference>
<dbReference type="PANTHER" id="PTHR12526">
    <property type="entry name" value="GLYCOSYLTRANSFERASE"/>
    <property type="match status" value="1"/>
</dbReference>
<dbReference type="EMBL" id="QFRJ01000002">
    <property type="protein sequence ID" value="PWH86415.1"/>
    <property type="molecule type" value="Genomic_DNA"/>
</dbReference>
<reference evidence="2 3" key="2">
    <citation type="submission" date="2018-05" db="EMBL/GenBank/DDBJ databases">
        <authorList>
            <person name="Lanie J.A."/>
            <person name="Ng W.-L."/>
            <person name="Kazmierczak K.M."/>
            <person name="Andrzejewski T.M."/>
            <person name="Davidsen T.M."/>
            <person name="Wayne K.J."/>
            <person name="Tettelin H."/>
            <person name="Glass J.I."/>
            <person name="Rusch D."/>
            <person name="Podicherti R."/>
            <person name="Tsui H.-C.T."/>
            <person name="Winkler M.E."/>
        </authorList>
    </citation>
    <scope>NUCLEOTIDE SEQUENCE [LARGE SCALE GENOMIC DNA]</scope>
    <source>
        <strain evidence="2 3">C305</strain>
    </source>
</reference>
<dbReference type="PANTHER" id="PTHR12526:SF630">
    <property type="entry name" value="GLYCOSYLTRANSFERASE"/>
    <property type="match status" value="1"/>
</dbReference>
<keyword evidence="3" id="KW-1185">Reference proteome</keyword>
<dbReference type="Gene3D" id="3.40.50.2000">
    <property type="entry name" value="Glycogen Phosphorylase B"/>
    <property type="match status" value="2"/>
</dbReference>
<dbReference type="CDD" id="cd03801">
    <property type="entry name" value="GT4_PimA-like"/>
    <property type="match status" value="1"/>
</dbReference>
<dbReference type="Pfam" id="PF00534">
    <property type="entry name" value="Glycos_transf_1"/>
    <property type="match status" value="1"/>
</dbReference>
<organism evidence="2 3">
    <name type="scientific">Brumimicrobium oceani</name>
    <dbReference type="NCBI Taxonomy" id="2100725"/>
    <lineage>
        <taxon>Bacteria</taxon>
        <taxon>Pseudomonadati</taxon>
        <taxon>Bacteroidota</taxon>
        <taxon>Flavobacteriia</taxon>
        <taxon>Flavobacteriales</taxon>
        <taxon>Crocinitomicaceae</taxon>
        <taxon>Brumimicrobium</taxon>
    </lineage>
</organism>
<comment type="caution">
    <text evidence="2">The sequence shown here is derived from an EMBL/GenBank/DDBJ whole genome shotgun (WGS) entry which is preliminary data.</text>
</comment>